<organism evidence="1 2">
    <name type="scientific">Caligus rogercresseyi</name>
    <name type="common">Sea louse</name>
    <dbReference type="NCBI Taxonomy" id="217165"/>
    <lineage>
        <taxon>Eukaryota</taxon>
        <taxon>Metazoa</taxon>
        <taxon>Ecdysozoa</taxon>
        <taxon>Arthropoda</taxon>
        <taxon>Crustacea</taxon>
        <taxon>Multicrustacea</taxon>
        <taxon>Hexanauplia</taxon>
        <taxon>Copepoda</taxon>
        <taxon>Siphonostomatoida</taxon>
        <taxon>Caligidae</taxon>
        <taxon>Caligus</taxon>
    </lineage>
</organism>
<feature type="non-terminal residue" evidence="1">
    <location>
        <position position="1"/>
    </location>
</feature>
<keyword evidence="2" id="KW-1185">Reference proteome</keyword>
<reference evidence="2" key="1">
    <citation type="submission" date="2021-01" db="EMBL/GenBank/DDBJ databases">
        <title>Caligus Genome Assembly.</title>
        <authorList>
            <person name="Gallardo-Escarate C."/>
        </authorList>
    </citation>
    <scope>NUCLEOTIDE SEQUENCE [LARGE SCALE GENOMIC DNA]</scope>
</reference>
<dbReference type="AlphaFoldDB" id="A0A7T8KD53"/>
<dbReference type="EMBL" id="CP045893">
    <property type="protein sequence ID" value="QQP53679.1"/>
    <property type="molecule type" value="Genomic_DNA"/>
</dbReference>
<sequence length="97" mass="10594">IIVCRSIQQQWGILVSNPPTLVKIRVKKPSNAIVCTLGPRVPPAVTMGFWGFKPIANCKIRVRNPLNAILCTLGLRVPPAVTMGCWGFKPIANCKNT</sequence>
<feature type="non-terminal residue" evidence="1">
    <location>
        <position position="97"/>
    </location>
</feature>
<protein>
    <submittedName>
        <fullName evidence="1">Uncharacterized protein</fullName>
    </submittedName>
</protein>
<dbReference type="Proteomes" id="UP000595437">
    <property type="component" value="Chromosome 4"/>
</dbReference>
<evidence type="ECO:0000313" key="1">
    <source>
        <dbReference type="EMBL" id="QQP53679.1"/>
    </source>
</evidence>
<gene>
    <name evidence="1" type="ORF">FKW44_006233</name>
</gene>
<proteinExistence type="predicted"/>
<name>A0A7T8KD53_CALRO</name>
<accession>A0A7T8KD53</accession>
<evidence type="ECO:0000313" key="2">
    <source>
        <dbReference type="Proteomes" id="UP000595437"/>
    </source>
</evidence>